<organism evidence="1 2">
    <name type="scientific">Deinococcus yavapaiensis KR-236</name>
    <dbReference type="NCBI Taxonomy" id="694435"/>
    <lineage>
        <taxon>Bacteria</taxon>
        <taxon>Thermotogati</taxon>
        <taxon>Deinococcota</taxon>
        <taxon>Deinococci</taxon>
        <taxon>Deinococcales</taxon>
        <taxon>Deinococcaceae</taxon>
        <taxon>Deinococcus</taxon>
    </lineage>
</organism>
<keyword evidence="2" id="KW-1185">Reference proteome</keyword>
<reference evidence="1 2" key="1">
    <citation type="submission" date="2018-06" db="EMBL/GenBank/DDBJ databases">
        <title>Genomic Encyclopedia of Type Strains, Phase IV (KMG-IV): sequencing the most valuable type-strain genomes for metagenomic binning, comparative biology and taxonomic classification.</title>
        <authorList>
            <person name="Goeker M."/>
        </authorList>
    </citation>
    <scope>NUCLEOTIDE SEQUENCE [LARGE SCALE GENOMIC DNA]</scope>
    <source>
        <strain evidence="1 2">DSM 18048</strain>
    </source>
</reference>
<name>A0A318SC21_9DEIO</name>
<dbReference type="Proteomes" id="UP000248326">
    <property type="component" value="Unassembled WGS sequence"/>
</dbReference>
<dbReference type="EMBL" id="QJSX01000007">
    <property type="protein sequence ID" value="PYE53860.1"/>
    <property type="molecule type" value="Genomic_DNA"/>
</dbReference>
<sequence length="70" mass="8268">MLLGMDMTQIRANVFALAKLRYWQSMDVSSNHELAVQNAIDFVREYTQDLKAEGQFPSWEHELRLVLKRQ</sequence>
<gene>
    <name evidence="1" type="ORF">DES52_107118</name>
</gene>
<protein>
    <submittedName>
        <fullName evidence="1">Uncharacterized protein</fullName>
    </submittedName>
</protein>
<dbReference type="AlphaFoldDB" id="A0A318SC21"/>
<accession>A0A318SC21</accession>
<evidence type="ECO:0000313" key="2">
    <source>
        <dbReference type="Proteomes" id="UP000248326"/>
    </source>
</evidence>
<comment type="caution">
    <text evidence="1">The sequence shown here is derived from an EMBL/GenBank/DDBJ whole genome shotgun (WGS) entry which is preliminary data.</text>
</comment>
<evidence type="ECO:0000313" key="1">
    <source>
        <dbReference type="EMBL" id="PYE53860.1"/>
    </source>
</evidence>
<proteinExistence type="predicted"/>